<evidence type="ECO:0000259" key="7">
    <source>
        <dbReference type="Pfam" id="PF01432"/>
    </source>
</evidence>
<dbReference type="InterPro" id="IPR045090">
    <property type="entry name" value="Pept_M3A_M3B"/>
</dbReference>
<dbReference type="AlphaFoldDB" id="U6MLI2"/>
<evidence type="ECO:0000256" key="2">
    <source>
        <dbReference type="ARBA" id="ARBA00022723"/>
    </source>
</evidence>
<dbReference type="GO" id="GO:0004222">
    <property type="term" value="F:metalloendopeptidase activity"/>
    <property type="evidence" value="ECO:0007669"/>
    <property type="project" value="InterPro"/>
</dbReference>
<dbReference type="RefSeq" id="XP_013433539.1">
    <property type="nucleotide sequence ID" value="XM_013578085.1"/>
</dbReference>
<dbReference type="Proteomes" id="UP000030754">
    <property type="component" value="Unassembled WGS sequence"/>
</dbReference>
<evidence type="ECO:0000256" key="5">
    <source>
        <dbReference type="ARBA" id="ARBA00023049"/>
    </source>
</evidence>
<dbReference type="SUPFAM" id="SSF55486">
    <property type="entry name" value="Metalloproteases ('zincins'), catalytic domain"/>
    <property type="match status" value="1"/>
</dbReference>
<sequence length="215" mass="23609">MVAHQPSEPQRLSLETVWRRAVELLEKITGFTLTPTLPAPGETWHWSVLKFELRPINKAGGAPRGPWGPLGAPQGPPGGPLGAPRGTLYVDLWARKDKTRLLAQFTIRGSKQMDYPLKRGWELGGPLSRACVVEDNGCLRQIPCCALVSNFAPPARLSNSEKGDDAEEALLLLRDSKITENESLHLLHELGHVIHGLLSRTELQHLSGKPPNPKP</sequence>
<gene>
    <name evidence="8" type="ORF">ENH_00000100</name>
</gene>
<reference evidence="8" key="2">
    <citation type="submission" date="2013-10" db="EMBL/GenBank/DDBJ databases">
        <authorList>
            <person name="Aslett M."/>
        </authorList>
    </citation>
    <scope>NUCLEOTIDE SEQUENCE [LARGE SCALE GENOMIC DNA]</scope>
    <source>
        <strain evidence="8">Houghton</strain>
    </source>
</reference>
<protein>
    <submittedName>
        <fullName evidence="8">Peptidase family M3 domain containing protein, putative</fullName>
    </submittedName>
</protein>
<keyword evidence="5 6" id="KW-0482">Metalloprotease</keyword>
<keyword evidence="9" id="KW-1185">Reference proteome</keyword>
<dbReference type="Gene3D" id="1.10.1370.40">
    <property type="match status" value="1"/>
</dbReference>
<reference evidence="8" key="1">
    <citation type="submission" date="2013-10" db="EMBL/GenBank/DDBJ databases">
        <title>Genomic analysis of the causative agents of coccidiosis in chickens.</title>
        <authorList>
            <person name="Reid A.J."/>
            <person name="Blake D."/>
            <person name="Billington K."/>
            <person name="Browne H."/>
            <person name="Dunn M."/>
            <person name="Hung S."/>
            <person name="Kawahara F."/>
            <person name="Miranda-Saavedra D."/>
            <person name="Mourier T."/>
            <person name="Nagra H."/>
            <person name="Otto T.D."/>
            <person name="Rawlings N."/>
            <person name="Sanchez A."/>
            <person name="Sanders M."/>
            <person name="Subramaniam C."/>
            <person name="Tay Y."/>
            <person name="Dear P."/>
            <person name="Doerig C."/>
            <person name="Gruber A."/>
            <person name="Parkinson J."/>
            <person name="Shirley M."/>
            <person name="Wan K.L."/>
            <person name="Berriman M."/>
            <person name="Tomley F."/>
            <person name="Pain A."/>
        </authorList>
    </citation>
    <scope>NUCLEOTIDE SEQUENCE [LARGE SCALE GENOMIC DNA]</scope>
    <source>
        <strain evidence="8">Houghton</strain>
    </source>
</reference>
<keyword evidence="3 6" id="KW-0378">Hydrolase</keyword>
<organism evidence="8 9">
    <name type="scientific">Eimeria necatrix</name>
    <dbReference type="NCBI Taxonomy" id="51315"/>
    <lineage>
        <taxon>Eukaryota</taxon>
        <taxon>Sar</taxon>
        <taxon>Alveolata</taxon>
        <taxon>Apicomplexa</taxon>
        <taxon>Conoidasida</taxon>
        <taxon>Coccidia</taxon>
        <taxon>Eucoccidiorida</taxon>
        <taxon>Eimeriorina</taxon>
        <taxon>Eimeriidae</taxon>
        <taxon>Eimeria</taxon>
    </lineage>
</organism>
<evidence type="ECO:0000313" key="9">
    <source>
        <dbReference type="Proteomes" id="UP000030754"/>
    </source>
</evidence>
<dbReference type="OrthoDB" id="331867at2759"/>
<dbReference type="Pfam" id="PF01432">
    <property type="entry name" value="Peptidase_M3"/>
    <property type="match status" value="1"/>
</dbReference>
<evidence type="ECO:0000313" key="8">
    <source>
        <dbReference type="EMBL" id="CDJ65072.1"/>
    </source>
</evidence>
<proteinExistence type="inferred from homology"/>
<keyword evidence="2 6" id="KW-0479">Metal-binding</keyword>
<keyword evidence="4 6" id="KW-0862">Zinc</keyword>
<keyword evidence="1 6" id="KW-0645">Protease</keyword>
<dbReference type="GO" id="GO:0046872">
    <property type="term" value="F:metal ion binding"/>
    <property type="evidence" value="ECO:0007669"/>
    <property type="project" value="UniProtKB-UniRule"/>
</dbReference>
<dbReference type="VEuPathDB" id="ToxoDB:ENH_00000100"/>
<comment type="similarity">
    <text evidence="6">Belongs to the peptidase M3 family.</text>
</comment>
<evidence type="ECO:0000256" key="4">
    <source>
        <dbReference type="ARBA" id="ARBA00022833"/>
    </source>
</evidence>
<feature type="domain" description="Peptidase M3A/M3B catalytic" evidence="7">
    <location>
        <begin position="85"/>
        <end position="208"/>
    </location>
</feature>
<dbReference type="PANTHER" id="PTHR11804:SF79">
    <property type="entry name" value="MITOCHONDRIAL INTERMEDIATE PEPTIDASE"/>
    <property type="match status" value="1"/>
</dbReference>
<dbReference type="GeneID" id="25470211"/>
<dbReference type="InterPro" id="IPR001567">
    <property type="entry name" value="Pept_M3A_M3B_dom"/>
</dbReference>
<dbReference type="GO" id="GO:0005739">
    <property type="term" value="C:mitochondrion"/>
    <property type="evidence" value="ECO:0007669"/>
    <property type="project" value="TreeGrafter"/>
</dbReference>
<evidence type="ECO:0000256" key="6">
    <source>
        <dbReference type="RuleBase" id="RU003435"/>
    </source>
</evidence>
<evidence type="ECO:0000256" key="3">
    <source>
        <dbReference type="ARBA" id="ARBA00022801"/>
    </source>
</evidence>
<dbReference type="GO" id="GO:0006518">
    <property type="term" value="P:peptide metabolic process"/>
    <property type="evidence" value="ECO:0007669"/>
    <property type="project" value="TreeGrafter"/>
</dbReference>
<accession>U6MLI2</accession>
<dbReference type="GO" id="GO:0006508">
    <property type="term" value="P:proteolysis"/>
    <property type="evidence" value="ECO:0007669"/>
    <property type="project" value="UniProtKB-KW"/>
</dbReference>
<dbReference type="PANTHER" id="PTHR11804">
    <property type="entry name" value="PROTEASE M3 THIMET OLIGOPEPTIDASE-RELATED"/>
    <property type="match status" value="1"/>
</dbReference>
<comment type="cofactor">
    <cofactor evidence="6">
        <name>Zn(2+)</name>
        <dbReference type="ChEBI" id="CHEBI:29105"/>
    </cofactor>
    <text evidence="6">Binds 1 zinc ion.</text>
</comment>
<dbReference type="EMBL" id="HG723044">
    <property type="protein sequence ID" value="CDJ65072.1"/>
    <property type="molecule type" value="Genomic_DNA"/>
</dbReference>
<name>U6MLI2_9EIME</name>
<evidence type="ECO:0000256" key="1">
    <source>
        <dbReference type="ARBA" id="ARBA00022670"/>
    </source>
</evidence>